<dbReference type="InterPro" id="IPR036770">
    <property type="entry name" value="Ankyrin_rpt-contain_sf"/>
</dbReference>
<dbReference type="Pfam" id="PF12796">
    <property type="entry name" value="Ank_2"/>
    <property type="match status" value="1"/>
</dbReference>
<name>A0A9X4BHD5_9GAMM</name>
<proteinExistence type="predicted"/>
<organism evidence="5 6">
    <name type="scientific">Tahibacter soli</name>
    <dbReference type="NCBI Taxonomy" id="2983605"/>
    <lineage>
        <taxon>Bacteria</taxon>
        <taxon>Pseudomonadati</taxon>
        <taxon>Pseudomonadota</taxon>
        <taxon>Gammaproteobacteria</taxon>
        <taxon>Lysobacterales</taxon>
        <taxon>Rhodanobacteraceae</taxon>
        <taxon>Tahibacter</taxon>
    </lineage>
</organism>
<evidence type="ECO:0000256" key="1">
    <source>
        <dbReference type="ARBA" id="ARBA00022737"/>
    </source>
</evidence>
<feature type="repeat" description="ANK" evidence="3">
    <location>
        <begin position="128"/>
        <end position="160"/>
    </location>
</feature>
<keyword evidence="4" id="KW-0732">Signal</keyword>
<dbReference type="PROSITE" id="PS50088">
    <property type="entry name" value="ANK_REPEAT"/>
    <property type="match status" value="2"/>
</dbReference>
<evidence type="ECO:0000313" key="6">
    <source>
        <dbReference type="Proteomes" id="UP001139971"/>
    </source>
</evidence>
<comment type="caution">
    <text evidence="5">The sequence shown here is derived from an EMBL/GenBank/DDBJ whole genome shotgun (WGS) entry which is preliminary data.</text>
</comment>
<protein>
    <submittedName>
        <fullName evidence="5">Ankyrin repeat domain-containing protein</fullName>
    </submittedName>
</protein>
<keyword evidence="6" id="KW-1185">Reference proteome</keyword>
<dbReference type="PANTHER" id="PTHR24166:SF48">
    <property type="entry name" value="PROTEIN VAPYRIN"/>
    <property type="match status" value="1"/>
</dbReference>
<dbReference type="SMART" id="SM00248">
    <property type="entry name" value="ANK"/>
    <property type="match status" value="3"/>
</dbReference>
<gene>
    <name evidence="5" type="ORF">OD750_015810</name>
</gene>
<dbReference type="InterPro" id="IPR002110">
    <property type="entry name" value="Ankyrin_rpt"/>
</dbReference>
<dbReference type="EMBL" id="JAOVZO020000018">
    <property type="protein sequence ID" value="MDC8014010.1"/>
    <property type="molecule type" value="Genomic_DNA"/>
</dbReference>
<feature type="signal peptide" evidence="4">
    <location>
        <begin position="1"/>
        <end position="18"/>
    </location>
</feature>
<evidence type="ECO:0000256" key="2">
    <source>
        <dbReference type="ARBA" id="ARBA00023043"/>
    </source>
</evidence>
<keyword evidence="1" id="KW-0677">Repeat</keyword>
<keyword evidence="2 3" id="KW-0040">ANK repeat</keyword>
<feature type="repeat" description="ANK" evidence="3">
    <location>
        <begin position="61"/>
        <end position="93"/>
    </location>
</feature>
<evidence type="ECO:0000256" key="3">
    <source>
        <dbReference type="PROSITE-ProRule" id="PRU00023"/>
    </source>
</evidence>
<dbReference type="Proteomes" id="UP001139971">
    <property type="component" value="Unassembled WGS sequence"/>
</dbReference>
<dbReference type="InterPro" id="IPR050889">
    <property type="entry name" value="Dendritic_Spine_Reg/Scaffold"/>
</dbReference>
<dbReference type="SUPFAM" id="SSF48403">
    <property type="entry name" value="Ankyrin repeat"/>
    <property type="match status" value="1"/>
</dbReference>
<sequence>MKLVAFVFAAWSGVIATAATSASIEADKVQKYLFETARAGDASLVVELIGAGARVDAQDESGYTALILAAYNGRTASVDVLLAAGADPNVGDKRGNTALMGAIFKGEEAIVLRLLREPRTAVDARNAAGQTAAMFAALFGKDAVIDALAARGADFSIADAAGQTAQKLAVQQGNEPLAVKIGELTRR</sequence>
<dbReference type="RefSeq" id="WP_263541655.1">
    <property type="nucleotide sequence ID" value="NZ_JAOVZO020000018.1"/>
</dbReference>
<dbReference type="Gene3D" id="1.25.40.20">
    <property type="entry name" value="Ankyrin repeat-containing domain"/>
    <property type="match status" value="1"/>
</dbReference>
<dbReference type="PANTHER" id="PTHR24166">
    <property type="entry name" value="ROLLING PEBBLES, ISOFORM B"/>
    <property type="match status" value="1"/>
</dbReference>
<feature type="chain" id="PRO_5040805855" evidence="4">
    <location>
        <begin position="19"/>
        <end position="187"/>
    </location>
</feature>
<dbReference type="PROSITE" id="PS50297">
    <property type="entry name" value="ANK_REP_REGION"/>
    <property type="match status" value="1"/>
</dbReference>
<accession>A0A9X4BHD5</accession>
<evidence type="ECO:0000313" key="5">
    <source>
        <dbReference type="EMBL" id="MDC8014010.1"/>
    </source>
</evidence>
<reference evidence="5" key="1">
    <citation type="submission" date="2023-02" db="EMBL/GenBank/DDBJ databases">
        <title>Tahibacter soli sp. nov. isolated from soil.</title>
        <authorList>
            <person name="Baek J.H."/>
            <person name="Lee J.K."/>
            <person name="Choi D.G."/>
            <person name="Jeon C.O."/>
        </authorList>
    </citation>
    <scope>NUCLEOTIDE SEQUENCE</scope>
    <source>
        <strain evidence="5">BL</strain>
    </source>
</reference>
<evidence type="ECO:0000256" key="4">
    <source>
        <dbReference type="SAM" id="SignalP"/>
    </source>
</evidence>
<dbReference type="AlphaFoldDB" id="A0A9X4BHD5"/>